<dbReference type="WBParaSite" id="Hba_06952">
    <property type="protein sequence ID" value="Hba_06952"/>
    <property type="gene ID" value="Hba_06952"/>
</dbReference>
<protein>
    <submittedName>
        <fullName evidence="2">Transposase</fullName>
    </submittedName>
</protein>
<evidence type="ECO:0000313" key="2">
    <source>
        <dbReference type="WBParaSite" id="Hba_06952"/>
    </source>
</evidence>
<accession>A0A1I7WP85</accession>
<evidence type="ECO:0000313" key="1">
    <source>
        <dbReference type="Proteomes" id="UP000095283"/>
    </source>
</evidence>
<dbReference type="Proteomes" id="UP000095283">
    <property type="component" value="Unplaced"/>
</dbReference>
<dbReference type="AlphaFoldDB" id="A0A1I7WP85"/>
<sequence length="108" mass="12698">MLAYNYTRYSAGRRIARLHLKVISDVEALTKHRRINTEDEIFPFKFEVQSKFVRELKKIAEVEEAAIMMRTSVLVGYLSRERREQLSNHFRGFDVESHPICTALDPLI</sequence>
<name>A0A1I7WP85_HETBA</name>
<reference evidence="2" key="1">
    <citation type="submission" date="2016-11" db="UniProtKB">
        <authorList>
            <consortium name="WormBaseParasite"/>
        </authorList>
    </citation>
    <scope>IDENTIFICATION</scope>
</reference>
<keyword evidence="1" id="KW-1185">Reference proteome</keyword>
<proteinExistence type="predicted"/>
<organism evidence="1 2">
    <name type="scientific">Heterorhabditis bacteriophora</name>
    <name type="common">Entomopathogenic nematode worm</name>
    <dbReference type="NCBI Taxonomy" id="37862"/>
    <lineage>
        <taxon>Eukaryota</taxon>
        <taxon>Metazoa</taxon>
        <taxon>Ecdysozoa</taxon>
        <taxon>Nematoda</taxon>
        <taxon>Chromadorea</taxon>
        <taxon>Rhabditida</taxon>
        <taxon>Rhabditina</taxon>
        <taxon>Rhabditomorpha</taxon>
        <taxon>Strongyloidea</taxon>
        <taxon>Heterorhabditidae</taxon>
        <taxon>Heterorhabditis</taxon>
    </lineage>
</organism>